<dbReference type="Gramene" id="fgenesh1_pm.C_scaffold_5000965">
    <property type="protein sequence ID" value="fgenesh1_pm.C_scaffold_5000965"/>
    <property type="gene ID" value="fgenesh1_pm.C_scaffold_5000965"/>
</dbReference>
<keyword evidence="2" id="KW-0472">Membrane</keyword>
<dbReference type="eggNOG" id="KOG1829">
    <property type="taxonomic scope" value="Eukaryota"/>
</dbReference>
<feature type="transmembrane region" description="Helical" evidence="2">
    <location>
        <begin position="781"/>
        <end position="801"/>
    </location>
</feature>
<dbReference type="SMART" id="SM00312">
    <property type="entry name" value="PX"/>
    <property type="match status" value="1"/>
</dbReference>
<evidence type="ECO:0000256" key="3">
    <source>
        <dbReference type="SAM" id="SignalP"/>
    </source>
</evidence>
<feature type="transmembrane region" description="Helical" evidence="2">
    <location>
        <begin position="846"/>
        <end position="866"/>
    </location>
</feature>
<dbReference type="CDD" id="cd06093">
    <property type="entry name" value="PX_domain"/>
    <property type="match status" value="1"/>
</dbReference>
<feature type="transmembrane region" description="Helical" evidence="2">
    <location>
        <begin position="551"/>
        <end position="572"/>
    </location>
</feature>
<evidence type="ECO:0000256" key="2">
    <source>
        <dbReference type="SAM" id="Phobius"/>
    </source>
</evidence>
<feature type="region of interest" description="Disordered" evidence="1">
    <location>
        <begin position="1137"/>
        <end position="1197"/>
    </location>
</feature>
<proteinExistence type="predicted"/>
<feature type="region of interest" description="Disordered" evidence="1">
    <location>
        <begin position="1478"/>
        <end position="1497"/>
    </location>
</feature>
<dbReference type="HOGENOM" id="CLU_234473_0_0_1"/>
<dbReference type="PANTHER" id="PTHR34677:SF1">
    <property type="entry name" value="TRANSMEMBRANE PROTEIN"/>
    <property type="match status" value="1"/>
</dbReference>
<gene>
    <name evidence="5" type="ORF">ARALYDRAFT_323421</name>
</gene>
<dbReference type="Gene3D" id="3.30.1520.10">
    <property type="entry name" value="Phox-like domain"/>
    <property type="match status" value="1"/>
</dbReference>
<dbReference type="InterPro" id="IPR025258">
    <property type="entry name" value="RH_dom"/>
</dbReference>
<feature type="region of interest" description="Disordered" evidence="1">
    <location>
        <begin position="1381"/>
        <end position="1419"/>
    </location>
</feature>
<feature type="domain" description="PX" evidence="4">
    <location>
        <begin position="1512"/>
        <end position="1632"/>
    </location>
</feature>
<dbReference type="PROSITE" id="PS50195">
    <property type="entry name" value="PX"/>
    <property type="match status" value="1"/>
</dbReference>
<dbReference type="GO" id="GO:0035091">
    <property type="term" value="F:phosphatidylinositol binding"/>
    <property type="evidence" value="ECO:0007669"/>
    <property type="project" value="InterPro"/>
</dbReference>
<name>D7LRJ9_ARALL</name>
<keyword evidence="3" id="KW-0732">Signal</keyword>
<reference evidence="6" key="1">
    <citation type="journal article" date="2011" name="Nat. Genet.">
        <title>The Arabidopsis lyrata genome sequence and the basis of rapid genome size change.</title>
        <authorList>
            <person name="Hu T.T."/>
            <person name="Pattyn P."/>
            <person name="Bakker E.G."/>
            <person name="Cao J."/>
            <person name="Cheng J.-F."/>
            <person name="Clark R.M."/>
            <person name="Fahlgren N."/>
            <person name="Fawcett J.A."/>
            <person name="Grimwood J."/>
            <person name="Gundlach H."/>
            <person name="Haberer G."/>
            <person name="Hollister J.D."/>
            <person name="Ossowski S."/>
            <person name="Ottilar R.P."/>
            <person name="Salamov A.A."/>
            <person name="Schneeberger K."/>
            <person name="Spannagl M."/>
            <person name="Wang X."/>
            <person name="Yang L."/>
            <person name="Nasrallah M.E."/>
            <person name="Bergelson J."/>
            <person name="Carrington J.C."/>
            <person name="Gaut B.S."/>
            <person name="Schmutz J."/>
            <person name="Mayer K.F.X."/>
            <person name="Van de Peer Y."/>
            <person name="Grigoriev I.V."/>
            <person name="Nordborg M."/>
            <person name="Weigel D."/>
            <person name="Guo Y.-L."/>
        </authorList>
    </citation>
    <scope>NUCLEOTIDE SEQUENCE [LARGE SCALE GENOMIC DNA]</scope>
    <source>
        <strain evidence="6">cv. MN47</strain>
    </source>
</reference>
<feature type="transmembrane region" description="Helical" evidence="2">
    <location>
        <begin position="813"/>
        <end position="834"/>
    </location>
</feature>
<dbReference type="InterPro" id="IPR001683">
    <property type="entry name" value="PX_dom"/>
</dbReference>
<dbReference type="STRING" id="81972.D7LRJ9"/>
<feature type="chain" id="PRO_5003102678" description="PX domain-containing protein" evidence="3">
    <location>
        <begin position="17"/>
        <end position="1968"/>
    </location>
</feature>
<dbReference type="GO" id="GO:0005768">
    <property type="term" value="C:endosome"/>
    <property type="evidence" value="ECO:0007669"/>
    <property type="project" value="UniProtKB-ARBA"/>
</dbReference>
<feature type="region of interest" description="Disordered" evidence="1">
    <location>
        <begin position="881"/>
        <end position="909"/>
    </location>
</feature>
<protein>
    <recommendedName>
        <fullName evidence="4">PX domain-containing protein</fullName>
    </recommendedName>
</protein>
<evidence type="ECO:0000259" key="4">
    <source>
        <dbReference type="PROSITE" id="PS50195"/>
    </source>
</evidence>
<organism evidence="6">
    <name type="scientific">Arabidopsis lyrata subsp. lyrata</name>
    <name type="common">Lyre-leaved rock-cress</name>
    <dbReference type="NCBI Taxonomy" id="81972"/>
    <lineage>
        <taxon>Eukaryota</taxon>
        <taxon>Viridiplantae</taxon>
        <taxon>Streptophyta</taxon>
        <taxon>Embryophyta</taxon>
        <taxon>Tracheophyta</taxon>
        <taxon>Spermatophyta</taxon>
        <taxon>Magnoliopsida</taxon>
        <taxon>eudicotyledons</taxon>
        <taxon>Gunneridae</taxon>
        <taxon>Pentapetalae</taxon>
        <taxon>rosids</taxon>
        <taxon>malvids</taxon>
        <taxon>Brassicales</taxon>
        <taxon>Brassicaceae</taxon>
        <taxon>Camelineae</taxon>
        <taxon>Arabidopsis</taxon>
    </lineage>
</organism>
<keyword evidence="6" id="KW-1185">Reference proteome</keyword>
<feature type="region of interest" description="Disordered" evidence="1">
    <location>
        <begin position="1088"/>
        <end position="1115"/>
    </location>
</feature>
<evidence type="ECO:0000313" key="5">
    <source>
        <dbReference type="EMBL" id="EFH53861.1"/>
    </source>
</evidence>
<accession>D7LRJ9</accession>
<feature type="transmembrane region" description="Helical" evidence="2">
    <location>
        <begin position="382"/>
        <end position="409"/>
    </location>
</feature>
<evidence type="ECO:0000256" key="1">
    <source>
        <dbReference type="SAM" id="MobiDB-lite"/>
    </source>
</evidence>
<feature type="transmembrane region" description="Helical" evidence="2">
    <location>
        <begin position="592"/>
        <end position="621"/>
    </location>
</feature>
<feature type="region of interest" description="Disordered" evidence="1">
    <location>
        <begin position="923"/>
        <end position="968"/>
    </location>
</feature>
<feature type="compositionally biased region" description="Acidic residues" evidence="1">
    <location>
        <begin position="1157"/>
        <end position="1166"/>
    </location>
</feature>
<dbReference type="SUPFAM" id="SSF64268">
    <property type="entry name" value="PX domain"/>
    <property type="match status" value="1"/>
</dbReference>
<dbReference type="Pfam" id="PF13901">
    <property type="entry name" value="RH_dom"/>
    <property type="match status" value="1"/>
</dbReference>
<dbReference type="GO" id="GO:0016020">
    <property type="term" value="C:membrane"/>
    <property type="evidence" value="ECO:0007669"/>
    <property type="project" value="UniProtKB-ARBA"/>
</dbReference>
<feature type="signal peptide" evidence="3">
    <location>
        <begin position="1"/>
        <end position="16"/>
    </location>
</feature>
<feature type="compositionally biased region" description="Low complexity" evidence="1">
    <location>
        <begin position="935"/>
        <end position="960"/>
    </location>
</feature>
<feature type="transmembrane region" description="Helical" evidence="2">
    <location>
        <begin position="750"/>
        <end position="769"/>
    </location>
</feature>
<dbReference type="Proteomes" id="UP000008694">
    <property type="component" value="Unassembled WGS sequence"/>
</dbReference>
<feature type="compositionally biased region" description="Polar residues" evidence="1">
    <location>
        <begin position="1097"/>
        <end position="1115"/>
    </location>
</feature>
<feature type="transmembrane region" description="Helical" evidence="2">
    <location>
        <begin position="517"/>
        <end position="539"/>
    </location>
</feature>
<keyword evidence="2" id="KW-0812">Transmembrane</keyword>
<evidence type="ECO:0000313" key="6">
    <source>
        <dbReference type="Proteomes" id="UP000008694"/>
    </source>
</evidence>
<dbReference type="PANTHER" id="PTHR34677">
    <property type="match status" value="1"/>
</dbReference>
<dbReference type="InterPro" id="IPR036871">
    <property type="entry name" value="PX_dom_sf"/>
</dbReference>
<dbReference type="SMART" id="SM01175">
    <property type="entry name" value="DUF4206"/>
    <property type="match status" value="1"/>
</dbReference>
<dbReference type="EMBL" id="GL348717">
    <property type="protein sequence ID" value="EFH53861.1"/>
    <property type="molecule type" value="Genomic_DNA"/>
</dbReference>
<feature type="compositionally biased region" description="Basic and acidic residues" evidence="1">
    <location>
        <begin position="1137"/>
        <end position="1150"/>
    </location>
</feature>
<sequence>MGLLLLLFWVVSSSLCFRFHYCYGSELSVKFVKAPPATSRFTSAKFSFQAFEDGNRTCSSCKFRCKLDDRISLDCHERKVSYSKLLDGDHTLEVCANRMHGFGCNHYNWTVDTVSPTAFVTASMPFTSAQNVSVNITFTEACVGGGFGCSSVNSCDLLVYGAGQVIPSSFTVLDQYLRYSLLVGLSPDAQYGRIVLVMNKNVCSDRAGNNFKRALGSRFFVHFDRRNVFVNLRTHVPEKLLKLNNQTRTVQATNDNDKLNVYLYFSEPVLNSSAEILRRLNTNQGDLLPIDGNTNGNRRFAFMVTNTSRRAIVTVTLDSNSIRSRHGTPASPTAPLTFLYANTSTISVNIPENVTQDVAGNKNVASNILKVKHYSVPMLSSVISWVTTYIFLVTSFVAGLLTLSTTSLYSLGAFPRPSPYLISDPTRNLFRTACHIQFFALTRWLPVTLPVDYYELGRGIQWIIPYFPLPWETKNKEQIMVATSPYIGPHSFISKTHNNMINLQTSTNAEWRDFNRIMFWIAIIGGSLVLLHIVLSLILKFKKSQTEKKRSFGAFVFPRFELFLLILALPSICKAARSLIQGYFKHQGAAEASVIVGILVLCMVAILLLALFLFLSVGITFGKLLQYKEIHQEGQTFHWYQELIRVTLGPGKRGQWTWKTENSVYLTRLGPVLEDLRGPPKYMLTQISGSNPLKQRDDRIIASDDENEDAEAPCIQKLFGILRIYYTFLETVKRVCLGIIAGAYLENQTAKTPIVVLLSITSFQLFFLLLKKPFIKKKVQLVEIISIACQVGVFASCLMLLVKDFPDASGKKLGIFMVTLFLIGFITQMCNEWYSLYKQTKRLDQINRSFLSGLKIFIIGLAAVILPQKMIKNKIPAAQLEGRSSSNGGTTPEFRYRNSSGSRSSGSLDKPWLKQIREMAKSSFTRDRSNSKVPSDPSCSKSGWSSSIWGTKTSGSSSKESSSDYKSRPKGLYKDLEAIFASKKFSISTIGDFGVLRSAPIGVRIRLQEESSRVDSLDCSSLHYSSCGESEFERYCSANSALGTPSMCSSTGPFQDSLESELENFSLGPSPIKLSSLDNTRLGNRGIRFSDGGGSCNGTSSSAPGLNTGNGNTDMIQDTGYGEGLCGDLVSGEATIEKDSYHTSGIDREGGSSIDDEHSDGDDDSLSDSGDHSRKYVPRNLQFQKEPKDENDNPFLINSSTAFGTNDWDEFELEATELVDTQFDFSGFEKRDKGCTESEGTSTKAFSVSLQKLPDIAQAGNRGEHTNVTMSTRLAPDVGDCRANIEDIRSRDLTVLTQREQDFGDLSAGVKTLVVRQSLVTDESLRDSCLSNSQNEDRPVVMNYLQYCSTDDVLDITPTELGIEDPSGGFCDLDGDVSSGLLHESSENGKQSKPFGECTSEPLLASQNSDMPSSRDSHPVTNALQVTCTQPKKENTELNNFYDDFVHDMEEILLDSGESSGVRFSKNAKMFQLQLSLPNRDGGQTATTSGLDDSSPTVSQRFRIDRVEVVGVKQKKGDVSLSERLVGVKEYTVYIIRVWSGKDKWEIERRYRDFYSLYRRLTSLFADQGWTLPTPWASVERESRKIFGTSPNAVAERTVLIQDCLNSVLQSRFFPTLPNALLRFLSPQDAYANASGFSIASPTDSAGITAAASSSSYGNTISFIVDIRPQKSVKQLLEAQHYICAGCHRYFDDGATLVRDFVKALGWGKPRLCEYTGQLFCSSCHANDMAVLPARVLHHWDFNRYPVSQLAKSYLDSIHEQPMLCVSAVNPFLSSKVPALNRIMSIRKRITIMLPYVRCPFRKTLNKGLSSRRYLLESTDFFALRDLIDLSKGPFAALPAIVETVRRKILEHITEQCLVCCDVGVPCNARQACDDTSSLIFPFQEKDEVNKCRSCGSVFHKRCLARLSSCHCGAQLKPKKSPGELQVSEKKSDSTSVLPLRFLSSLFGKTKQDKETTILMGSLPTNDL</sequence>
<dbReference type="Pfam" id="PF00787">
    <property type="entry name" value="PX"/>
    <property type="match status" value="1"/>
</dbReference>
<keyword evidence="2" id="KW-1133">Transmembrane helix</keyword>